<evidence type="ECO:0000313" key="1">
    <source>
        <dbReference type="EMBL" id="KAF0769680.1"/>
    </source>
</evidence>
<dbReference type="OrthoDB" id="6601594at2759"/>
<name>A0A6G0ZFE0_APHCR</name>
<organism evidence="1 2">
    <name type="scientific">Aphis craccivora</name>
    <name type="common">Cowpea aphid</name>
    <dbReference type="NCBI Taxonomy" id="307492"/>
    <lineage>
        <taxon>Eukaryota</taxon>
        <taxon>Metazoa</taxon>
        <taxon>Ecdysozoa</taxon>
        <taxon>Arthropoda</taxon>
        <taxon>Hexapoda</taxon>
        <taxon>Insecta</taxon>
        <taxon>Pterygota</taxon>
        <taxon>Neoptera</taxon>
        <taxon>Paraneoptera</taxon>
        <taxon>Hemiptera</taxon>
        <taxon>Sternorrhyncha</taxon>
        <taxon>Aphidomorpha</taxon>
        <taxon>Aphidoidea</taxon>
        <taxon>Aphididae</taxon>
        <taxon>Aphidini</taxon>
        <taxon>Aphis</taxon>
        <taxon>Aphis</taxon>
    </lineage>
</organism>
<accession>A0A6G0ZFE0</accession>
<evidence type="ECO:0008006" key="3">
    <source>
        <dbReference type="Google" id="ProtNLM"/>
    </source>
</evidence>
<comment type="caution">
    <text evidence="1">The sequence shown here is derived from an EMBL/GenBank/DDBJ whole genome shotgun (WGS) entry which is preliminary data.</text>
</comment>
<proteinExistence type="predicted"/>
<reference evidence="1 2" key="1">
    <citation type="submission" date="2019-08" db="EMBL/GenBank/DDBJ databases">
        <title>Whole genome of Aphis craccivora.</title>
        <authorList>
            <person name="Voronova N.V."/>
            <person name="Shulinski R.S."/>
            <person name="Bandarenka Y.V."/>
            <person name="Zhorov D.G."/>
            <person name="Warner D."/>
        </authorList>
    </citation>
    <scope>NUCLEOTIDE SEQUENCE [LARGE SCALE GENOMIC DNA]</scope>
    <source>
        <strain evidence="1">180601</strain>
        <tissue evidence="1">Whole Body</tissue>
    </source>
</reference>
<sequence>MCFIAFIADHSDLLCNVTIKADMLLARSNSTFGQIKSPAMSGPNYCWYTLDPGYDRRVELQIYRLINVGHFNGSRVVLVICDDSPHLARSMRSVRRSDNSVPTT</sequence>
<keyword evidence="2" id="KW-1185">Reference proteome</keyword>
<gene>
    <name evidence="1" type="ORF">FWK35_00008785</name>
</gene>
<dbReference type="AlphaFoldDB" id="A0A6G0ZFE0"/>
<dbReference type="EMBL" id="VUJU01000555">
    <property type="protein sequence ID" value="KAF0769680.1"/>
    <property type="molecule type" value="Genomic_DNA"/>
</dbReference>
<protein>
    <recommendedName>
        <fullName evidence="3">CUB domain-containing protein</fullName>
    </recommendedName>
</protein>
<evidence type="ECO:0000313" key="2">
    <source>
        <dbReference type="Proteomes" id="UP000478052"/>
    </source>
</evidence>
<dbReference type="Proteomes" id="UP000478052">
    <property type="component" value="Unassembled WGS sequence"/>
</dbReference>